<keyword evidence="2" id="KW-1185">Reference proteome</keyword>
<protein>
    <submittedName>
        <fullName evidence="1">Uncharacterized protein</fullName>
    </submittedName>
</protein>
<organism evidence="1 2">
    <name type="scientific">Streptomyces malaysiensis</name>
    <dbReference type="NCBI Taxonomy" id="92644"/>
    <lineage>
        <taxon>Bacteria</taxon>
        <taxon>Bacillati</taxon>
        <taxon>Actinomycetota</taxon>
        <taxon>Actinomycetes</taxon>
        <taxon>Kitasatosporales</taxon>
        <taxon>Streptomycetaceae</taxon>
        <taxon>Streptomyces</taxon>
        <taxon>Streptomyces violaceusniger group</taxon>
    </lineage>
</organism>
<evidence type="ECO:0000313" key="1">
    <source>
        <dbReference type="EMBL" id="QPI56328.1"/>
    </source>
</evidence>
<evidence type="ECO:0000313" key="2">
    <source>
        <dbReference type="Proteomes" id="UP000663421"/>
    </source>
</evidence>
<reference evidence="1 2" key="1">
    <citation type="submission" date="2020-11" db="EMBL/GenBank/DDBJ databases">
        <title>Complete genome sequence unveiled secondary metabolic potentials in Streptomyces solisilvae HNM0141.</title>
        <authorList>
            <person name="Huang X."/>
        </authorList>
    </citation>
    <scope>NUCLEOTIDE SEQUENCE [LARGE SCALE GENOMIC DNA]</scope>
    <source>
        <strain evidence="1 2">HNM0141</strain>
    </source>
</reference>
<proteinExistence type="predicted"/>
<dbReference type="Proteomes" id="UP000663421">
    <property type="component" value="Chromosome"/>
</dbReference>
<sequence length="83" mass="9232">MALYLVSRTDHHDYDEYDAIVVRAGDEATALKIATNGEEETYGDDVYWDADFQGFERDGSNLIAERIDVRGPSELVLASFNAG</sequence>
<accession>A0ABX6W4A7</accession>
<name>A0ABX6W4A7_STRMQ</name>
<gene>
    <name evidence="1" type="ORF">I1A49_16510</name>
</gene>
<dbReference type="EMBL" id="CP065050">
    <property type="protein sequence ID" value="QPI56328.1"/>
    <property type="molecule type" value="Genomic_DNA"/>
</dbReference>